<dbReference type="InterPro" id="IPR032675">
    <property type="entry name" value="LRR_dom_sf"/>
</dbReference>
<dbReference type="EnsemblPlants" id="TraesCS3B02G207000.1">
    <property type="protein sequence ID" value="TraesCS3B02G207000.1"/>
    <property type="gene ID" value="TraesCS3B02G207000"/>
</dbReference>
<dbReference type="Gramene" id="TraesCS3B02G207000.1">
    <property type="protein sequence ID" value="TraesCS3B02G207000.1"/>
    <property type="gene ID" value="TraesCS3B02G207000"/>
</dbReference>
<keyword evidence="6" id="KW-1185">Reference proteome</keyword>
<dbReference type="Gramene" id="TraesSTA3B03G01606300.1">
    <property type="protein sequence ID" value="TraesSTA3B03G01606300.1"/>
    <property type="gene ID" value="TraesSTA3B03G01606300"/>
</dbReference>
<evidence type="ECO:0000259" key="2">
    <source>
        <dbReference type="Pfam" id="PF00646"/>
    </source>
</evidence>
<feature type="domain" description="F-box/LRR-repeat protein 15/At3g58940/PEG3-like LRR" evidence="4">
    <location>
        <begin position="118"/>
        <end position="260"/>
    </location>
</feature>
<dbReference type="Gramene" id="TraesNOR3B03G01644270.1">
    <property type="protein sequence ID" value="TraesNOR3B03G01644270.1"/>
    <property type="gene ID" value="TraesNOR3B03G01644270"/>
</dbReference>
<dbReference type="Pfam" id="PF00646">
    <property type="entry name" value="F-box"/>
    <property type="match status" value="1"/>
</dbReference>
<sequence length="508" mass="56798">MEIESNPKYCRVIRRASSEEDRLSGLPDDVLHSIVGRVPLKQAVRTSALSTRWACLWLHALAASAVVDFTDRDFVRGQSPEQIVTTVNRCLEVHGAAPIDVFRVALSPFDAFGRDVVRWAATALGRGAREVGVDLTQHADDRGFLELHGDLFQAESSLAVLSLGRCSLRDVPPGTAGLAGLTSLSLNQVDVTDDALRDMVSGCRVLEFLSLKSCHLLVYVRVASESLRGLEIVRCLAMRHLQVDAPVLESVAYHGDVLIWREDEPSGVEFVGPGGRTDARPELKDAYLTHIGYAEYDEVIHEFAYSGFLDQVSHAKILTLCSVGMLHMEEERLFFEASVDTPNLEELQLLMDSMGDDDVTRFSVFFEVFEAPLLERLFIRLPDALGGTAVTGEGADIVLEYEIALDHLTFLKVVNFRGTRRELRLLRFVLRRAPVLEQLVLVTPEDVGTPADHEHQDSVRLLLKVVQEHVSEISKAWLWQEPRVTVCRPREDDSRSPSHTKYYHHDQA</sequence>
<accession>A0A077RZ00</accession>
<protein>
    <recommendedName>
        <fullName evidence="7">F-box domain-containing protein</fullName>
    </recommendedName>
</protein>
<dbReference type="Gramene" id="TraesLAC3B03G01556910.1">
    <property type="protein sequence ID" value="TraesLAC3B03G01556910.1"/>
    <property type="gene ID" value="TraesLAC3B03G01556910"/>
</dbReference>
<evidence type="ECO:0008006" key="7">
    <source>
        <dbReference type="Google" id="ProtNLM"/>
    </source>
</evidence>
<dbReference type="Gramene" id="TraesCS3B03G0502100.1">
    <property type="protein sequence ID" value="TraesCS3B03G0502100.1.CDS"/>
    <property type="gene ID" value="TraesCS3B03G0502100"/>
</dbReference>
<evidence type="ECO:0000313" key="6">
    <source>
        <dbReference type="Proteomes" id="UP000019116"/>
    </source>
</evidence>
<dbReference type="Gene3D" id="3.80.10.10">
    <property type="entry name" value="Ribonuclease Inhibitor"/>
    <property type="match status" value="1"/>
</dbReference>
<dbReference type="HOGENOM" id="CLU_570383_0_0_1"/>
<dbReference type="InterPro" id="IPR006566">
    <property type="entry name" value="FBD"/>
</dbReference>
<dbReference type="InterPro" id="IPR036047">
    <property type="entry name" value="F-box-like_dom_sf"/>
</dbReference>
<proteinExistence type="predicted"/>
<dbReference type="STRING" id="4565.A0A077RZ00"/>
<dbReference type="Gramene" id="TraesJAG3B03G01625460.1">
    <property type="protein sequence ID" value="TraesJAG3B03G01625460.1"/>
    <property type="gene ID" value="TraesJAG3B03G01625460"/>
</dbReference>
<reference evidence="5" key="2">
    <citation type="submission" date="2018-10" db="UniProtKB">
        <authorList>
            <consortium name="EnsemblPlants"/>
        </authorList>
    </citation>
    <scope>IDENTIFICATION</scope>
</reference>
<dbReference type="PANTHER" id="PTHR34145:SF65">
    <property type="entry name" value="FBD DOMAIN-CONTAINING PROTEIN"/>
    <property type="match status" value="1"/>
</dbReference>
<feature type="domain" description="FBD" evidence="3">
    <location>
        <begin position="405"/>
        <end position="441"/>
    </location>
</feature>
<dbReference type="OMA" id="HIGYAEY"/>
<evidence type="ECO:0000256" key="1">
    <source>
        <dbReference type="SAM" id="MobiDB-lite"/>
    </source>
</evidence>
<name>A0A077RZ00_WHEAT</name>
<feature type="domain" description="F-box" evidence="2">
    <location>
        <begin position="23"/>
        <end position="57"/>
    </location>
</feature>
<dbReference type="Proteomes" id="UP000019116">
    <property type="component" value="Chromosome 3B"/>
</dbReference>
<organism evidence="5">
    <name type="scientific">Triticum aestivum</name>
    <name type="common">Wheat</name>
    <dbReference type="NCBI Taxonomy" id="4565"/>
    <lineage>
        <taxon>Eukaryota</taxon>
        <taxon>Viridiplantae</taxon>
        <taxon>Streptophyta</taxon>
        <taxon>Embryophyta</taxon>
        <taxon>Tracheophyta</taxon>
        <taxon>Spermatophyta</taxon>
        <taxon>Magnoliopsida</taxon>
        <taxon>Liliopsida</taxon>
        <taxon>Poales</taxon>
        <taxon>Poaceae</taxon>
        <taxon>BOP clade</taxon>
        <taxon>Pooideae</taxon>
        <taxon>Triticodae</taxon>
        <taxon>Triticeae</taxon>
        <taxon>Triticinae</taxon>
        <taxon>Triticum</taxon>
    </lineage>
</organism>
<dbReference type="OrthoDB" id="673865at2759"/>
<dbReference type="SUPFAM" id="SSF52047">
    <property type="entry name" value="RNI-like"/>
    <property type="match status" value="1"/>
</dbReference>
<dbReference type="Pfam" id="PF08387">
    <property type="entry name" value="FBD"/>
    <property type="match status" value="1"/>
</dbReference>
<evidence type="ECO:0000313" key="5">
    <source>
        <dbReference type="EnsemblPlants" id="TraesCS3B02G207000.1"/>
    </source>
</evidence>
<dbReference type="ExpressionAtlas" id="A0A077RZ00">
    <property type="expression patterns" value="differential"/>
</dbReference>
<reference evidence="5" key="1">
    <citation type="submission" date="2018-08" db="EMBL/GenBank/DDBJ databases">
        <authorList>
            <person name="Rossello M."/>
        </authorList>
    </citation>
    <scope>NUCLEOTIDE SEQUENCE [LARGE SCALE GENOMIC DNA]</scope>
    <source>
        <strain evidence="5">cv. Chinese Spring</strain>
    </source>
</reference>
<dbReference type="Pfam" id="PF24758">
    <property type="entry name" value="LRR_At5g56370"/>
    <property type="match status" value="1"/>
</dbReference>
<dbReference type="InterPro" id="IPR053772">
    <property type="entry name" value="At1g61320/At1g61330-like"/>
</dbReference>
<dbReference type="AlphaFoldDB" id="A0A077RZ00"/>
<dbReference type="InterPro" id="IPR001810">
    <property type="entry name" value="F-box_dom"/>
</dbReference>
<evidence type="ECO:0000259" key="4">
    <source>
        <dbReference type="Pfam" id="PF24758"/>
    </source>
</evidence>
<evidence type="ECO:0000259" key="3">
    <source>
        <dbReference type="Pfam" id="PF08387"/>
    </source>
</evidence>
<feature type="region of interest" description="Disordered" evidence="1">
    <location>
        <begin position="488"/>
        <end position="508"/>
    </location>
</feature>
<dbReference type="Gramene" id="TraesLDM3B03G01615400.1">
    <property type="protein sequence ID" value="TraesLDM3B03G01615400.1"/>
    <property type="gene ID" value="TraesLDM3B03G01615400"/>
</dbReference>
<dbReference type="PANTHER" id="PTHR34145">
    <property type="entry name" value="OS02G0105600 PROTEIN"/>
    <property type="match status" value="1"/>
</dbReference>
<dbReference type="SUPFAM" id="SSF81383">
    <property type="entry name" value="F-box domain"/>
    <property type="match status" value="1"/>
</dbReference>
<dbReference type="InterPro" id="IPR055411">
    <property type="entry name" value="LRR_FXL15/At3g58940/PEG3-like"/>
</dbReference>